<dbReference type="Pfam" id="PF09527">
    <property type="entry name" value="ATPase_gene1"/>
    <property type="match status" value="1"/>
</dbReference>
<sequence length="81" mass="9261">MKEPQKNKSSKPLNKYIRFTSIGLQMGLTIYLGSKLGEWLDVKFNNTDQLYYKIVSLIAVFIAIASVIYQVLKLTNKDSDD</sequence>
<keyword evidence="1" id="KW-1133">Transmembrane helix</keyword>
<comment type="caution">
    <text evidence="2">The sequence shown here is derived from an EMBL/GenBank/DDBJ whole genome shotgun (WGS) entry which is preliminary data.</text>
</comment>
<dbReference type="Proteomes" id="UP000323720">
    <property type="component" value="Unassembled WGS sequence"/>
</dbReference>
<reference evidence="2 3" key="1">
    <citation type="submission" date="2019-08" db="EMBL/GenBank/DDBJ databases">
        <title>Genomes of Antarctic Bizionia species.</title>
        <authorList>
            <person name="Bowman J.P."/>
        </authorList>
    </citation>
    <scope>NUCLEOTIDE SEQUENCE [LARGE SCALE GENOMIC DNA]</scope>
    <source>
        <strain evidence="2 3">ADA-4</strain>
    </source>
</reference>
<name>A0A5D0RDA4_9FLAO</name>
<keyword evidence="3" id="KW-1185">Reference proteome</keyword>
<organism evidence="2 3">
    <name type="scientific">Bizionia myxarmorum</name>
    <dbReference type="NCBI Taxonomy" id="291186"/>
    <lineage>
        <taxon>Bacteria</taxon>
        <taxon>Pseudomonadati</taxon>
        <taxon>Bacteroidota</taxon>
        <taxon>Flavobacteriia</taxon>
        <taxon>Flavobacteriales</taxon>
        <taxon>Flavobacteriaceae</taxon>
        <taxon>Bizionia</taxon>
    </lineage>
</organism>
<evidence type="ECO:0000313" key="2">
    <source>
        <dbReference type="EMBL" id="TYB78785.1"/>
    </source>
</evidence>
<proteinExistence type="predicted"/>
<accession>A0A5D0RDA4</accession>
<feature type="transmembrane region" description="Helical" evidence="1">
    <location>
        <begin position="54"/>
        <end position="72"/>
    </location>
</feature>
<dbReference type="InterPro" id="IPR032820">
    <property type="entry name" value="ATPase_put"/>
</dbReference>
<dbReference type="AlphaFoldDB" id="A0A5D0RDA4"/>
<gene>
    <name evidence="2" type="ORF">ES674_03125</name>
</gene>
<protein>
    <submittedName>
        <fullName evidence="2">AtpZ/AtpI family protein</fullName>
    </submittedName>
</protein>
<keyword evidence="1" id="KW-0472">Membrane</keyword>
<dbReference type="OrthoDB" id="9798708at2"/>
<keyword evidence="1" id="KW-0812">Transmembrane</keyword>
<dbReference type="RefSeq" id="WP_148402522.1">
    <property type="nucleotide sequence ID" value="NZ_VSKK01000001.1"/>
</dbReference>
<evidence type="ECO:0000256" key="1">
    <source>
        <dbReference type="SAM" id="Phobius"/>
    </source>
</evidence>
<evidence type="ECO:0000313" key="3">
    <source>
        <dbReference type="Proteomes" id="UP000323720"/>
    </source>
</evidence>
<dbReference type="EMBL" id="VSKK01000001">
    <property type="protein sequence ID" value="TYB78785.1"/>
    <property type="molecule type" value="Genomic_DNA"/>
</dbReference>